<evidence type="ECO:0000256" key="1">
    <source>
        <dbReference type="SAM" id="MobiDB-lite"/>
    </source>
</evidence>
<organism evidence="2 3">
    <name type="scientific">Perilla frutescens var. hirtella</name>
    <name type="common">Perilla citriodora</name>
    <name type="synonym">Perilla setoyensis</name>
    <dbReference type="NCBI Taxonomy" id="608512"/>
    <lineage>
        <taxon>Eukaryota</taxon>
        <taxon>Viridiplantae</taxon>
        <taxon>Streptophyta</taxon>
        <taxon>Embryophyta</taxon>
        <taxon>Tracheophyta</taxon>
        <taxon>Spermatophyta</taxon>
        <taxon>Magnoliopsida</taxon>
        <taxon>eudicotyledons</taxon>
        <taxon>Gunneridae</taxon>
        <taxon>Pentapetalae</taxon>
        <taxon>asterids</taxon>
        <taxon>lamiids</taxon>
        <taxon>Lamiales</taxon>
        <taxon>Lamiaceae</taxon>
        <taxon>Nepetoideae</taxon>
        <taxon>Elsholtzieae</taxon>
        <taxon>Perilla</taxon>
    </lineage>
</organism>
<dbReference type="AlphaFoldDB" id="A0AAD4IP59"/>
<sequence length="83" mass="9358">MGPVLQFSLHKFKEKSARKRPPCIPESAWPARLEYWNKDEVKRKALQAKKNRMSEPDGPGTGTSKHKGGSRSAVEHFAKLVTL</sequence>
<accession>A0AAD4IP59</accession>
<evidence type="ECO:0000313" key="3">
    <source>
        <dbReference type="Proteomes" id="UP001190926"/>
    </source>
</evidence>
<comment type="caution">
    <text evidence="2">The sequence shown here is derived from an EMBL/GenBank/DDBJ whole genome shotgun (WGS) entry which is preliminary data.</text>
</comment>
<dbReference type="EMBL" id="SDAM02029562">
    <property type="protein sequence ID" value="KAH6756281.1"/>
    <property type="molecule type" value="Genomic_DNA"/>
</dbReference>
<proteinExistence type="predicted"/>
<dbReference type="Proteomes" id="UP001190926">
    <property type="component" value="Unassembled WGS sequence"/>
</dbReference>
<gene>
    <name evidence="2" type="ORF">C2S53_003701</name>
</gene>
<protein>
    <submittedName>
        <fullName evidence="2">Uncharacterized protein</fullName>
    </submittedName>
</protein>
<evidence type="ECO:0000313" key="2">
    <source>
        <dbReference type="EMBL" id="KAH6756281.1"/>
    </source>
</evidence>
<keyword evidence="3" id="KW-1185">Reference proteome</keyword>
<reference evidence="2 3" key="1">
    <citation type="journal article" date="2021" name="Nat. Commun.">
        <title>Incipient diploidization of the medicinal plant Perilla within 10,000 years.</title>
        <authorList>
            <person name="Zhang Y."/>
            <person name="Shen Q."/>
            <person name="Leng L."/>
            <person name="Zhang D."/>
            <person name="Chen S."/>
            <person name="Shi Y."/>
            <person name="Ning Z."/>
            <person name="Chen S."/>
        </authorList>
    </citation>
    <scope>NUCLEOTIDE SEQUENCE [LARGE SCALE GENOMIC DNA]</scope>
    <source>
        <strain evidence="3">cv. PC099</strain>
    </source>
</reference>
<name>A0AAD4IP59_PERFH</name>
<feature type="region of interest" description="Disordered" evidence="1">
    <location>
        <begin position="45"/>
        <end position="74"/>
    </location>
</feature>